<dbReference type="OrthoDB" id="4924220at2759"/>
<protein>
    <submittedName>
        <fullName evidence="1">Uncharacterized protein</fullName>
    </submittedName>
</protein>
<dbReference type="GeneID" id="72072170"/>
<evidence type="ECO:0000313" key="1">
    <source>
        <dbReference type="EMBL" id="UNI24485.1"/>
    </source>
</evidence>
<reference evidence="1" key="1">
    <citation type="submission" date="2021-11" db="EMBL/GenBank/DDBJ databases">
        <title>Purpureocillium_takamizusanense_genome.</title>
        <authorList>
            <person name="Nguyen N.-H."/>
        </authorList>
    </citation>
    <scope>NUCLEOTIDE SEQUENCE</scope>
    <source>
        <strain evidence="1">PT3</strain>
    </source>
</reference>
<organism evidence="1 2">
    <name type="scientific">Purpureocillium takamizusanense</name>
    <dbReference type="NCBI Taxonomy" id="2060973"/>
    <lineage>
        <taxon>Eukaryota</taxon>
        <taxon>Fungi</taxon>
        <taxon>Dikarya</taxon>
        <taxon>Ascomycota</taxon>
        <taxon>Pezizomycotina</taxon>
        <taxon>Sordariomycetes</taxon>
        <taxon>Hypocreomycetidae</taxon>
        <taxon>Hypocreales</taxon>
        <taxon>Ophiocordycipitaceae</taxon>
        <taxon>Purpureocillium</taxon>
    </lineage>
</organism>
<evidence type="ECO:0000313" key="2">
    <source>
        <dbReference type="Proteomes" id="UP000829364"/>
    </source>
</evidence>
<dbReference type="EMBL" id="CP086364">
    <property type="protein sequence ID" value="UNI24485.1"/>
    <property type="molecule type" value="Genomic_DNA"/>
</dbReference>
<dbReference type="AlphaFoldDB" id="A0A9Q8VF04"/>
<dbReference type="RefSeq" id="XP_047847966.1">
    <property type="nucleotide sequence ID" value="XM_047991953.1"/>
</dbReference>
<dbReference type="Proteomes" id="UP000829364">
    <property type="component" value="Chromosome 11"/>
</dbReference>
<name>A0A9Q8VF04_9HYPO</name>
<proteinExistence type="predicted"/>
<sequence length="132" mass="14586">MNLPNGSCIMGTRPKRPSLLRSSVTEPSITTHNALRGSLVNPACPKKATELLSKAWIYPVTRQIITSNCSSERLQQSTTVMDARGEQQHTVAHADKYGGDDLPQESQSDCYFSFPNFDKWSISEPCGTKEPN</sequence>
<gene>
    <name evidence="1" type="ORF">JDV02_010226</name>
</gene>
<accession>A0A9Q8VF04</accession>
<keyword evidence="2" id="KW-1185">Reference proteome</keyword>
<dbReference type="KEGG" id="ptkz:JDV02_010226"/>